<organism evidence="2 3">
    <name type="scientific">Candidatus Agrococcus pullicola</name>
    <dbReference type="NCBI Taxonomy" id="2838429"/>
    <lineage>
        <taxon>Bacteria</taxon>
        <taxon>Bacillati</taxon>
        <taxon>Actinomycetota</taxon>
        <taxon>Actinomycetes</taxon>
        <taxon>Micrococcales</taxon>
        <taxon>Microbacteriaceae</taxon>
        <taxon>Agrococcus</taxon>
    </lineage>
</organism>
<name>A0A9D1YYH0_9MICO</name>
<keyword evidence="1" id="KW-1133">Transmembrane helix</keyword>
<sequence length="90" mass="9406">MNPIEQAVRGFQDFVTQVPEVIQPVILMIAGAVPYIEGEGAAPIGVVGGIDSFVAGLSAAAGNFLAVSIVLWITVTTTILWFTVDTFILG</sequence>
<protein>
    <submittedName>
        <fullName evidence="2">Uncharacterized protein</fullName>
    </submittedName>
</protein>
<evidence type="ECO:0000313" key="3">
    <source>
        <dbReference type="Proteomes" id="UP000824005"/>
    </source>
</evidence>
<evidence type="ECO:0000313" key="2">
    <source>
        <dbReference type="EMBL" id="HIY67626.1"/>
    </source>
</evidence>
<evidence type="ECO:0000256" key="1">
    <source>
        <dbReference type="SAM" id="Phobius"/>
    </source>
</evidence>
<keyword evidence="1" id="KW-0812">Transmembrane</keyword>
<dbReference type="AlphaFoldDB" id="A0A9D1YYH0"/>
<keyword evidence="1" id="KW-0472">Membrane</keyword>
<accession>A0A9D1YYH0</accession>
<reference evidence="2" key="1">
    <citation type="journal article" date="2021" name="PeerJ">
        <title>Extensive microbial diversity within the chicken gut microbiome revealed by metagenomics and culture.</title>
        <authorList>
            <person name="Gilroy R."/>
            <person name="Ravi A."/>
            <person name="Getino M."/>
            <person name="Pursley I."/>
            <person name="Horton D.L."/>
            <person name="Alikhan N.F."/>
            <person name="Baker D."/>
            <person name="Gharbi K."/>
            <person name="Hall N."/>
            <person name="Watson M."/>
            <person name="Adriaenssens E.M."/>
            <person name="Foster-Nyarko E."/>
            <person name="Jarju S."/>
            <person name="Secka A."/>
            <person name="Antonio M."/>
            <person name="Oren A."/>
            <person name="Chaudhuri R.R."/>
            <person name="La Ragione R."/>
            <person name="Hildebrand F."/>
            <person name="Pallen M.J."/>
        </authorList>
    </citation>
    <scope>NUCLEOTIDE SEQUENCE</scope>
    <source>
        <strain evidence="2">ChiGjej1B1-98</strain>
    </source>
</reference>
<gene>
    <name evidence="2" type="ORF">H9830_15280</name>
</gene>
<feature type="transmembrane region" description="Helical" evidence="1">
    <location>
        <begin position="64"/>
        <end position="84"/>
    </location>
</feature>
<dbReference type="EMBL" id="DXDC01000464">
    <property type="protein sequence ID" value="HIY67626.1"/>
    <property type="molecule type" value="Genomic_DNA"/>
</dbReference>
<reference evidence="2" key="2">
    <citation type="submission" date="2021-04" db="EMBL/GenBank/DDBJ databases">
        <authorList>
            <person name="Gilroy R."/>
        </authorList>
    </citation>
    <scope>NUCLEOTIDE SEQUENCE</scope>
    <source>
        <strain evidence="2">ChiGjej1B1-98</strain>
    </source>
</reference>
<proteinExistence type="predicted"/>
<dbReference type="Proteomes" id="UP000824005">
    <property type="component" value="Unassembled WGS sequence"/>
</dbReference>
<comment type="caution">
    <text evidence="2">The sequence shown here is derived from an EMBL/GenBank/DDBJ whole genome shotgun (WGS) entry which is preliminary data.</text>
</comment>